<comment type="caution">
    <text evidence="1">The sequence shown here is derived from an EMBL/GenBank/DDBJ whole genome shotgun (WGS) entry which is preliminary data.</text>
</comment>
<keyword evidence="2" id="KW-1185">Reference proteome</keyword>
<proteinExistence type="predicted"/>
<organism evidence="1 2">
    <name type="scientific">Eretmocerus hayati</name>
    <dbReference type="NCBI Taxonomy" id="131215"/>
    <lineage>
        <taxon>Eukaryota</taxon>
        <taxon>Metazoa</taxon>
        <taxon>Ecdysozoa</taxon>
        <taxon>Arthropoda</taxon>
        <taxon>Hexapoda</taxon>
        <taxon>Insecta</taxon>
        <taxon>Pterygota</taxon>
        <taxon>Neoptera</taxon>
        <taxon>Endopterygota</taxon>
        <taxon>Hymenoptera</taxon>
        <taxon>Apocrita</taxon>
        <taxon>Proctotrupomorpha</taxon>
        <taxon>Chalcidoidea</taxon>
        <taxon>Aphelinidae</taxon>
        <taxon>Aphelininae</taxon>
        <taxon>Eretmocerus</taxon>
    </lineage>
</organism>
<accession>A0ACC2PND9</accession>
<gene>
    <name evidence="1" type="ORF">QAD02_019901</name>
</gene>
<dbReference type="Proteomes" id="UP001239111">
    <property type="component" value="Chromosome 1"/>
</dbReference>
<reference evidence="1" key="1">
    <citation type="submission" date="2023-04" db="EMBL/GenBank/DDBJ databases">
        <title>A chromosome-level genome assembly of the parasitoid wasp Eretmocerus hayati.</title>
        <authorList>
            <person name="Zhong Y."/>
            <person name="Liu S."/>
            <person name="Liu Y."/>
        </authorList>
    </citation>
    <scope>NUCLEOTIDE SEQUENCE</scope>
    <source>
        <strain evidence="1">ZJU_SS_LIU_2023</strain>
    </source>
</reference>
<name>A0ACC2PND9_9HYME</name>
<evidence type="ECO:0000313" key="2">
    <source>
        <dbReference type="Proteomes" id="UP001239111"/>
    </source>
</evidence>
<dbReference type="EMBL" id="CM056741">
    <property type="protein sequence ID" value="KAJ8684109.1"/>
    <property type="molecule type" value="Genomic_DNA"/>
</dbReference>
<evidence type="ECO:0000313" key="1">
    <source>
        <dbReference type="EMBL" id="KAJ8684109.1"/>
    </source>
</evidence>
<protein>
    <submittedName>
        <fullName evidence="1">Uncharacterized protein</fullName>
    </submittedName>
</protein>
<sequence length="829" mass="92658">MFIYLKENPVLVQQYLTKYGMPPVSKVVTDHSLLFAAMENGQEEIVKLMLSKGCSVSEFSGDTPLHAAIRLRNINMVRLLLQYKAPIEATIGNGQTPLHYAVMSRQKGIILLLLQHGANSQAIDGFGRTLLHLAIEDNTDCWAQNVPPLHQHQKSLTKPVSVKSGTSQEMMELLHIFFAKGIPVDSKTNSGQTPLHFAVKRQNKKLVQFLIDRHADIHMADNDGNLPLHIAVMNDMQSSNESSDPDHSYAINKGENVASGKEKEKEKVKFIEWLLSLGADCDLENNNHETPLLLAMKTNQTLVIKSLLNYSINSNICSEDGRSIFHILLENCGNENSFEDQNAYETIKVLLDRGANPNHTDKKGRTPLGLAMKKKQNNMIELLLPHSSDFGVRDEDGNSLLHLIATAPSANQHAERFQDLVKNLCINKIDVNVKNNKNLTPLQCAVQHKLNRLAAFFMEHGADVRIVTDDGENLLHLMNTTVCTKDKDDEKALIKLLIDNGCQIDGITKKGLTPLHLASCECVAEALIEHGANVHIREKKELKTPLHLAAEKNRKAVVEMLLKAGADANTRQLDGKAALHLAVQHQNIKILSNLLTHGADIESRDDNGRTPLHEACSHGKIKCIEYLLGFGADINSIDVTNNSPLQYVSKDVKEIRSRILYHIAKLDAAGLYVNVQNFDRLNRVKSQLAEFYTRCSGEVSMLKDALVDQNKSIFDVLHMDLDELAKFKKNAFFRNILLDVDFKAKYPIYEDLIIACYKKGIVRSGLVEIAQESLKQLTRNDLPGSCIKSIFKYLKNEHLRALVEADSLKITTSKIQTTLVSPPKRLKID</sequence>